<dbReference type="EMBL" id="QGHA01000007">
    <property type="protein sequence ID" value="PWK75843.1"/>
    <property type="molecule type" value="Genomic_DNA"/>
</dbReference>
<keyword evidence="7" id="KW-1185">Reference proteome</keyword>
<dbReference type="PANTHER" id="PTHR47053">
    <property type="entry name" value="MUREIN DD-ENDOPEPTIDASE MEPH-RELATED"/>
    <property type="match status" value="1"/>
</dbReference>
<dbReference type="AlphaFoldDB" id="A0A316H5Z1"/>
<evidence type="ECO:0000256" key="4">
    <source>
        <dbReference type="ARBA" id="ARBA00022807"/>
    </source>
</evidence>
<dbReference type="InterPro" id="IPR038765">
    <property type="entry name" value="Papain-like_cys_pep_sf"/>
</dbReference>
<dbReference type="GO" id="GO:0006508">
    <property type="term" value="P:proteolysis"/>
    <property type="evidence" value="ECO:0007669"/>
    <property type="project" value="UniProtKB-KW"/>
</dbReference>
<organism evidence="6 7">
    <name type="scientific">Mucilaginibacter oryzae</name>
    <dbReference type="NCBI Taxonomy" id="468058"/>
    <lineage>
        <taxon>Bacteria</taxon>
        <taxon>Pseudomonadati</taxon>
        <taxon>Bacteroidota</taxon>
        <taxon>Sphingobacteriia</taxon>
        <taxon>Sphingobacteriales</taxon>
        <taxon>Sphingobacteriaceae</taxon>
        <taxon>Mucilaginibacter</taxon>
    </lineage>
</organism>
<dbReference type="Pfam" id="PF00877">
    <property type="entry name" value="NLPC_P60"/>
    <property type="match status" value="1"/>
</dbReference>
<keyword evidence="3" id="KW-0378">Hydrolase</keyword>
<evidence type="ECO:0000256" key="1">
    <source>
        <dbReference type="ARBA" id="ARBA00007074"/>
    </source>
</evidence>
<proteinExistence type="inferred from homology"/>
<protein>
    <submittedName>
        <fullName evidence="6">NlpC/P60 family protein</fullName>
    </submittedName>
</protein>
<dbReference type="GO" id="GO:0008234">
    <property type="term" value="F:cysteine-type peptidase activity"/>
    <property type="evidence" value="ECO:0007669"/>
    <property type="project" value="UniProtKB-KW"/>
</dbReference>
<evidence type="ECO:0000259" key="5">
    <source>
        <dbReference type="PROSITE" id="PS51935"/>
    </source>
</evidence>
<dbReference type="Gene3D" id="3.90.1720.10">
    <property type="entry name" value="endopeptidase domain like (from Nostoc punctiforme)"/>
    <property type="match status" value="1"/>
</dbReference>
<evidence type="ECO:0000313" key="7">
    <source>
        <dbReference type="Proteomes" id="UP000245678"/>
    </source>
</evidence>
<comment type="similarity">
    <text evidence="1">Belongs to the peptidase C40 family.</text>
</comment>
<reference evidence="6 7" key="1">
    <citation type="submission" date="2018-05" db="EMBL/GenBank/DDBJ databases">
        <title>Genomic Encyclopedia of Archaeal and Bacterial Type Strains, Phase II (KMG-II): from individual species to whole genera.</title>
        <authorList>
            <person name="Goeker M."/>
        </authorList>
    </citation>
    <scope>NUCLEOTIDE SEQUENCE [LARGE SCALE GENOMIC DNA]</scope>
    <source>
        <strain evidence="6 7">DSM 19975</strain>
    </source>
</reference>
<gene>
    <name evidence="6" type="ORF">LX99_03574</name>
</gene>
<dbReference type="InterPro" id="IPR051202">
    <property type="entry name" value="Peptidase_C40"/>
</dbReference>
<dbReference type="PROSITE" id="PS51935">
    <property type="entry name" value="NLPC_P60"/>
    <property type="match status" value="1"/>
</dbReference>
<evidence type="ECO:0000256" key="2">
    <source>
        <dbReference type="ARBA" id="ARBA00022670"/>
    </source>
</evidence>
<evidence type="ECO:0000313" key="6">
    <source>
        <dbReference type="EMBL" id="PWK75843.1"/>
    </source>
</evidence>
<name>A0A316H5Z1_9SPHI</name>
<accession>A0A316H5Z1</accession>
<sequence>MHFVVGSKLLLIAFLSFSKPVKPAAHYAAAKRKANKTVKMHRHVRVRHDEAEVEANYDTGEITPNQLVEFAQTLKGIRYRYGSSNPDKGFDCSGFVNYVFSHFGISIPRSSSDFAPVKGIDISEARFGDLILFTGTRSHHYRSAGHIGIVISQPGEPLVFIHSTSGEENGVTETAMNERYQRRYIKTIRVFKNDAPAEEEEAITPDDTETVAR</sequence>
<dbReference type="SUPFAM" id="SSF54001">
    <property type="entry name" value="Cysteine proteinases"/>
    <property type="match status" value="1"/>
</dbReference>
<keyword evidence="2" id="KW-0645">Protease</keyword>
<feature type="domain" description="NlpC/P60" evidence="5">
    <location>
        <begin position="61"/>
        <end position="191"/>
    </location>
</feature>
<dbReference type="InterPro" id="IPR000064">
    <property type="entry name" value="NLP_P60_dom"/>
</dbReference>
<dbReference type="PANTHER" id="PTHR47053:SF1">
    <property type="entry name" value="MUREIN DD-ENDOPEPTIDASE MEPH-RELATED"/>
    <property type="match status" value="1"/>
</dbReference>
<comment type="caution">
    <text evidence="6">The sequence shown here is derived from an EMBL/GenBank/DDBJ whole genome shotgun (WGS) entry which is preliminary data.</text>
</comment>
<evidence type="ECO:0000256" key="3">
    <source>
        <dbReference type="ARBA" id="ARBA00022801"/>
    </source>
</evidence>
<dbReference type="RefSeq" id="WP_109609082.1">
    <property type="nucleotide sequence ID" value="NZ_QGHA01000007.1"/>
</dbReference>
<dbReference type="Proteomes" id="UP000245678">
    <property type="component" value="Unassembled WGS sequence"/>
</dbReference>
<keyword evidence="4" id="KW-0788">Thiol protease</keyword>